<sequence>MNKAVLPVGLNPCRSPPRPAPRKHGCGSGGTGPSLHGTAGLGSERLGLGPGLRAGAGRGLPPRPGLGTAPALSGQHFGGHRPPPGLVRAEPGNVHFAETRGSSQDCVAGLPGPFVWTGARPSFPAASTPPALGWPAPAPGSPELTRTAHL</sequence>
<gene>
    <name evidence="2" type="ORF">HJG60_011770</name>
</gene>
<evidence type="ECO:0000313" key="2">
    <source>
        <dbReference type="EMBL" id="KAF6094660.1"/>
    </source>
</evidence>
<organism evidence="2 3">
    <name type="scientific">Phyllostomus discolor</name>
    <name type="common">pale spear-nosed bat</name>
    <dbReference type="NCBI Taxonomy" id="89673"/>
    <lineage>
        <taxon>Eukaryota</taxon>
        <taxon>Metazoa</taxon>
        <taxon>Chordata</taxon>
        <taxon>Craniata</taxon>
        <taxon>Vertebrata</taxon>
        <taxon>Euteleostomi</taxon>
        <taxon>Mammalia</taxon>
        <taxon>Eutheria</taxon>
        <taxon>Laurasiatheria</taxon>
        <taxon>Chiroptera</taxon>
        <taxon>Yangochiroptera</taxon>
        <taxon>Phyllostomidae</taxon>
        <taxon>Phyllostominae</taxon>
        <taxon>Phyllostomus</taxon>
    </lineage>
</organism>
<dbReference type="EMBL" id="JABVXQ010000008">
    <property type="protein sequence ID" value="KAF6094660.1"/>
    <property type="molecule type" value="Genomic_DNA"/>
</dbReference>
<name>A0A834DSN7_9CHIR</name>
<feature type="region of interest" description="Disordered" evidence="1">
    <location>
        <begin position="1"/>
        <end position="91"/>
    </location>
</feature>
<evidence type="ECO:0000256" key="1">
    <source>
        <dbReference type="SAM" id="MobiDB-lite"/>
    </source>
</evidence>
<protein>
    <submittedName>
        <fullName evidence="2">Uncharacterized protein</fullName>
    </submittedName>
</protein>
<feature type="compositionally biased region" description="Gly residues" evidence="1">
    <location>
        <begin position="48"/>
        <end position="58"/>
    </location>
</feature>
<accession>A0A834DSN7</accession>
<reference evidence="2 3" key="1">
    <citation type="journal article" date="2020" name="Nature">
        <title>Six reference-quality genomes reveal evolution of bat adaptations.</title>
        <authorList>
            <person name="Jebb D."/>
            <person name="Huang Z."/>
            <person name="Pippel M."/>
            <person name="Hughes G.M."/>
            <person name="Lavrichenko K."/>
            <person name="Devanna P."/>
            <person name="Winkler S."/>
            <person name="Jermiin L.S."/>
            <person name="Skirmuntt E.C."/>
            <person name="Katzourakis A."/>
            <person name="Burkitt-Gray L."/>
            <person name="Ray D.A."/>
            <person name="Sullivan K.A.M."/>
            <person name="Roscito J.G."/>
            <person name="Kirilenko B.M."/>
            <person name="Davalos L.M."/>
            <person name="Corthals A.P."/>
            <person name="Power M.L."/>
            <person name="Jones G."/>
            <person name="Ransome R.D."/>
            <person name="Dechmann D.K.N."/>
            <person name="Locatelli A.G."/>
            <person name="Puechmaille S.J."/>
            <person name="Fedrigo O."/>
            <person name="Jarvis E.D."/>
            <person name="Hiller M."/>
            <person name="Vernes S.C."/>
            <person name="Myers E.W."/>
            <person name="Teeling E.C."/>
        </authorList>
    </citation>
    <scope>NUCLEOTIDE SEQUENCE [LARGE SCALE GENOMIC DNA]</scope>
    <source>
        <strain evidence="2">Bat1K_MPI-CBG_1</strain>
    </source>
</reference>
<dbReference type="Proteomes" id="UP000664940">
    <property type="component" value="Unassembled WGS sequence"/>
</dbReference>
<feature type="region of interest" description="Disordered" evidence="1">
    <location>
        <begin position="118"/>
        <end position="150"/>
    </location>
</feature>
<comment type="caution">
    <text evidence="2">The sequence shown here is derived from an EMBL/GenBank/DDBJ whole genome shotgun (WGS) entry which is preliminary data.</text>
</comment>
<proteinExistence type="predicted"/>
<dbReference type="AlphaFoldDB" id="A0A834DSN7"/>
<evidence type="ECO:0000313" key="3">
    <source>
        <dbReference type="Proteomes" id="UP000664940"/>
    </source>
</evidence>